<dbReference type="Proteomes" id="UP000006039">
    <property type="component" value="Unassembled WGS sequence"/>
</dbReference>
<sequence>MFVCNISVNLILFIQPIPYIWRLQQMSAAKKAGVILMLSLGLFICMISVIRILQAVRTNSTGISYQLVEPIIWSNAEISAIISCACIPTLKQAGSHVRRLASPPRSSGRSAPERPRQGQPRTPENTQRPDLLTSGGDTLFSWRFKILALSSKQTSDVVVSMATTAAVAAPPQRLGPMGNAGALRRHKSHLVRRMMHDDGQHGKVSGGVPESERAATSTPTAVPAEALSIVARGSRSRLLTRIMVAREVNLDVASAWPRDMTNLQRAIAEAWFPHLPHNEDAEAGSTRMFPESQPCGRRRRE</sequence>
<dbReference type="VEuPathDB" id="FungiDB:GGTG_07619"/>
<feature type="domain" description="Rhodopsin" evidence="8">
    <location>
        <begin position="3"/>
        <end position="92"/>
    </location>
</feature>
<keyword evidence="2 7" id="KW-0812">Transmembrane</keyword>
<dbReference type="EMBL" id="GL385398">
    <property type="protein sequence ID" value="EJT73763.1"/>
    <property type="molecule type" value="Genomic_DNA"/>
</dbReference>
<dbReference type="InterPro" id="IPR049326">
    <property type="entry name" value="Rhodopsin_dom_fungi"/>
</dbReference>
<feature type="region of interest" description="Disordered" evidence="6">
    <location>
        <begin position="97"/>
        <end position="134"/>
    </location>
</feature>
<feature type="compositionally biased region" description="Low complexity" evidence="6">
    <location>
        <begin position="100"/>
        <end position="110"/>
    </location>
</feature>
<gene>
    <name evidence="10" type="primary">20348077</name>
    <name evidence="9" type="ORF">GGTG_07619</name>
</gene>
<reference evidence="9" key="3">
    <citation type="submission" date="2010-09" db="EMBL/GenBank/DDBJ databases">
        <title>Annotation of Gaeumannomyces graminis var. tritici R3-111a-1.</title>
        <authorList>
            <consortium name="The Broad Institute Genome Sequencing Platform"/>
            <person name="Ma L.-J."/>
            <person name="Dead R."/>
            <person name="Young S.K."/>
            <person name="Zeng Q."/>
            <person name="Gargeya S."/>
            <person name="Fitzgerald M."/>
            <person name="Haas B."/>
            <person name="Abouelleil A."/>
            <person name="Alvarado L."/>
            <person name="Arachchi H.M."/>
            <person name="Berlin A."/>
            <person name="Brown A."/>
            <person name="Chapman S.B."/>
            <person name="Chen Z."/>
            <person name="Dunbar C."/>
            <person name="Freedman E."/>
            <person name="Gearin G."/>
            <person name="Gellesch M."/>
            <person name="Goldberg J."/>
            <person name="Griggs A."/>
            <person name="Gujja S."/>
            <person name="Heiman D."/>
            <person name="Howarth C."/>
            <person name="Larson L."/>
            <person name="Lui A."/>
            <person name="MacDonald P.J.P."/>
            <person name="Mehta T."/>
            <person name="Montmayeur A."/>
            <person name="Murphy C."/>
            <person name="Neiman D."/>
            <person name="Pearson M."/>
            <person name="Priest M."/>
            <person name="Roberts A."/>
            <person name="Saif S."/>
            <person name="Shea T."/>
            <person name="Shenoy N."/>
            <person name="Sisk P."/>
            <person name="Stolte C."/>
            <person name="Sykes S."/>
            <person name="Yandava C."/>
            <person name="Wortman J."/>
            <person name="Nusbaum C."/>
            <person name="Birren B."/>
        </authorList>
    </citation>
    <scope>NUCLEOTIDE SEQUENCE</scope>
    <source>
        <strain evidence="9">R3-111a-1</strain>
    </source>
</reference>
<keyword evidence="4 7" id="KW-0472">Membrane</keyword>
<feature type="transmembrane region" description="Helical" evidence="7">
    <location>
        <begin position="33"/>
        <end position="53"/>
    </location>
</feature>
<dbReference type="HOGENOM" id="CLU_924502_0_0_1"/>
<dbReference type="OrthoDB" id="5329176at2759"/>
<reference evidence="9" key="2">
    <citation type="submission" date="2010-07" db="EMBL/GenBank/DDBJ databases">
        <authorList>
            <consortium name="The Broad Institute Genome Sequencing Platform"/>
            <consortium name="Broad Institute Genome Sequencing Center for Infectious Disease"/>
            <person name="Ma L.-J."/>
            <person name="Dead R."/>
            <person name="Young S."/>
            <person name="Zeng Q."/>
            <person name="Koehrsen M."/>
            <person name="Alvarado L."/>
            <person name="Berlin A."/>
            <person name="Chapman S.B."/>
            <person name="Chen Z."/>
            <person name="Freedman E."/>
            <person name="Gellesch M."/>
            <person name="Goldberg J."/>
            <person name="Griggs A."/>
            <person name="Gujja S."/>
            <person name="Heilman E.R."/>
            <person name="Heiman D."/>
            <person name="Hepburn T."/>
            <person name="Howarth C."/>
            <person name="Jen D."/>
            <person name="Larson L."/>
            <person name="Mehta T."/>
            <person name="Neiman D."/>
            <person name="Pearson M."/>
            <person name="Roberts A."/>
            <person name="Saif S."/>
            <person name="Shea T."/>
            <person name="Shenoy N."/>
            <person name="Sisk P."/>
            <person name="Stolte C."/>
            <person name="Sykes S."/>
            <person name="Walk T."/>
            <person name="White J."/>
            <person name="Yandava C."/>
            <person name="Haas B."/>
            <person name="Nusbaum C."/>
            <person name="Birren B."/>
        </authorList>
    </citation>
    <scope>NUCLEOTIDE SEQUENCE</scope>
    <source>
        <strain evidence="9">R3-111a-1</strain>
    </source>
</reference>
<protein>
    <recommendedName>
        <fullName evidence="8">Rhodopsin domain-containing protein</fullName>
    </recommendedName>
</protein>
<evidence type="ECO:0000256" key="1">
    <source>
        <dbReference type="ARBA" id="ARBA00004141"/>
    </source>
</evidence>
<dbReference type="Pfam" id="PF20684">
    <property type="entry name" value="Fung_rhodopsin"/>
    <property type="match status" value="1"/>
</dbReference>
<dbReference type="EnsemblFungi" id="EJT73763">
    <property type="protein sequence ID" value="EJT73763"/>
    <property type="gene ID" value="GGTG_07619"/>
</dbReference>
<evidence type="ECO:0000256" key="5">
    <source>
        <dbReference type="ARBA" id="ARBA00038359"/>
    </source>
</evidence>
<evidence type="ECO:0000256" key="2">
    <source>
        <dbReference type="ARBA" id="ARBA00022692"/>
    </source>
</evidence>
<dbReference type="eggNOG" id="ENOG502SMV0">
    <property type="taxonomic scope" value="Eukaryota"/>
</dbReference>
<evidence type="ECO:0000259" key="8">
    <source>
        <dbReference type="Pfam" id="PF20684"/>
    </source>
</evidence>
<feature type="region of interest" description="Disordered" evidence="6">
    <location>
        <begin position="277"/>
        <end position="301"/>
    </location>
</feature>
<accession>J3P271</accession>
<evidence type="ECO:0000256" key="3">
    <source>
        <dbReference type="ARBA" id="ARBA00022989"/>
    </source>
</evidence>
<dbReference type="PANTHER" id="PTHR33048">
    <property type="entry name" value="PTH11-LIKE INTEGRAL MEMBRANE PROTEIN (AFU_ORTHOLOGUE AFUA_5G11245)"/>
    <property type="match status" value="1"/>
</dbReference>
<feature type="compositionally biased region" description="Polar residues" evidence="6">
    <location>
        <begin position="119"/>
        <end position="128"/>
    </location>
</feature>
<keyword evidence="11" id="KW-1185">Reference proteome</keyword>
<proteinExistence type="inferred from homology"/>
<evidence type="ECO:0000256" key="4">
    <source>
        <dbReference type="ARBA" id="ARBA00023136"/>
    </source>
</evidence>
<reference evidence="11" key="1">
    <citation type="submission" date="2010-07" db="EMBL/GenBank/DDBJ databases">
        <title>The genome sequence of Gaeumannomyces graminis var. tritici strain R3-111a-1.</title>
        <authorList>
            <consortium name="The Broad Institute Genome Sequencing Platform"/>
            <person name="Ma L.-J."/>
            <person name="Dead R."/>
            <person name="Young S."/>
            <person name="Zeng Q."/>
            <person name="Koehrsen M."/>
            <person name="Alvarado L."/>
            <person name="Berlin A."/>
            <person name="Chapman S.B."/>
            <person name="Chen Z."/>
            <person name="Freedman E."/>
            <person name="Gellesch M."/>
            <person name="Goldberg J."/>
            <person name="Griggs A."/>
            <person name="Gujja S."/>
            <person name="Heilman E.R."/>
            <person name="Heiman D."/>
            <person name="Hepburn T."/>
            <person name="Howarth C."/>
            <person name="Jen D."/>
            <person name="Larson L."/>
            <person name="Mehta T."/>
            <person name="Neiman D."/>
            <person name="Pearson M."/>
            <person name="Roberts A."/>
            <person name="Saif S."/>
            <person name="Shea T."/>
            <person name="Shenoy N."/>
            <person name="Sisk P."/>
            <person name="Stolte C."/>
            <person name="Sykes S."/>
            <person name="Walk T."/>
            <person name="White J."/>
            <person name="Yandava C."/>
            <person name="Haas B."/>
            <person name="Nusbaum C."/>
            <person name="Birren B."/>
        </authorList>
    </citation>
    <scope>NUCLEOTIDE SEQUENCE [LARGE SCALE GENOMIC DNA]</scope>
    <source>
        <strain evidence="11">R3-111a-1</strain>
    </source>
</reference>
<comment type="similarity">
    <text evidence="5">Belongs to the SAT4 family.</text>
</comment>
<reference evidence="10" key="5">
    <citation type="submission" date="2018-04" db="UniProtKB">
        <authorList>
            <consortium name="EnsemblFungi"/>
        </authorList>
    </citation>
    <scope>IDENTIFICATION</scope>
    <source>
        <strain evidence="10">R3-111a-1</strain>
    </source>
</reference>
<name>J3P271_GAET3</name>
<dbReference type="InterPro" id="IPR052337">
    <property type="entry name" value="SAT4-like"/>
</dbReference>
<evidence type="ECO:0000313" key="10">
    <source>
        <dbReference type="EnsemblFungi" id="EJT73763"/>
    </source>
</evidence>
<organism evidence="9">
    <name type="scientific">Gaeumannomyces tritici (strain R3-111a-1)</name>
    <name type="common">Wheat and barley take-all root rot fungus</name>
    <name type="synonym">Gaeumannomyces graminis var. tritici</name>
    <dbReference type="NCBI Taxonomy" id="644352"/>
    <lineage>
        <taxon>Eukaryota</taxon>
        <taxon>Fungi</taxon>
        <taxon>Dikarya</taxon>
        <taxon>Ascomycota</taxon>
        <taxon>Pezizomycotina</taxon>
        <taxon>Sordariomycetes</taxon>
        <taxon>Sordariomycetidae</taxon>
        <taxon>Magnaporthales</taxon>
        <taxon>Magnaporthaceae</taxon>
        <taxon>Gaeumannomyces</taxon>
    </lineage>
</organism>
<evidence type="ECO:0000256" key="7">
    <source>
        <dbReference type="SAM" id="Phobius"/>
    </source>
</evidence>
<comment type="subcellular location">
    <subcellularLocation>
        <location evidence="1">Membrane</location>
        <topology evidence="1">Multi-pass membrane protein</topology>
    </subcellularLocation>
</comment>
<keyword evidence="3 7" id="KW-1133">Transmembrane helix</keyword>
<evidence type="ECO:0000313" key="9">
    <source>
        <dbReference type="EMBL" id="EJT73763.1"/>
    </source>
</evidence>
<feature type="region of interest" description="Disordered" evidence="6">
    <location>
        <begin position="198"/>
        <end position="220"/>
    </location>
</feature>
<evidence type="ECO:0000313" key="11">
    <source>
        <dbReference type="Proteomes" id="UP000006039"/>
    </source>
</evidence>
<dbReference type="AlphaFoldDB" id="J3P271"/>
<dbReference type="PANTHER" id="PTHR33048:SF47">
    <property type="entry name" value="INTEGRAL MEMBRANE PROTEIN-RELATED"/>
    <property type="match status" value="1"/>
</dbReference>
<dbReference type="GeneID" id="20348077"/>
<evidence type="ECO:0000256" key="6">
    <source>
        <dbReference type="SAM" id="MobiDB-lite"/>
    </source>
</evidence>
<dbReference type="GO" id="GO:0016020">
    <property type="term" value="C:membrane"/>
    <property type="evidence" value="ECO:0007669"/>
    <property type="project" value="UniProtKB-SubCell"/>
</dbReference>
<reference evidence="10" key="4">
    <citation type="journal article" date="2015" name="G3 (Bethesda)">
        <title>Genome sequences of three phytopathogenic species of the Magnaporthaceae family of fungi.</title>
        <authorList>
            <person name="Okagaki L.H."/>
            <person name="Nunes C.C."/>
            <person name="Sailsbery J."/>
            <person name="Clay B."/>
            <person name="Brown D."/>
            <person name="John T."/>
            <person name="Oh Y."/>
            <person name="Young N."/>
            <person name="Fitzgerald M."/>
            <person name="Haas B.J."/>
            <person name="Zeng Q."/>
            <person name="Young S."/>
            <person name="Adiconis X."/>
            <person name="Fan L."/>
            <person name="Levin J.Z."/>
            <person name="Mitchell T.K."/>
            <person name="Okubara P.A."/>
            <person name="Farman M.L."/>
            <person name="Kohn L.M."/>
            <person name="Birren B."/>
            <person name="Ma L.-J."/>
            <person name="Dean R.A."/>
        </authorList>
    </citation>
    <scope>NUCLEOTIDE SEQUENCE</scope>
    <source>
        <strain evidence="10">R3-111a-1</strain>
    </source>
</reference>
<dbReference type="RefSeq" id="XP_009223707.1">
    <property type="nucleotide sequence ID" value="XM_009225443.1"/>
</dbReference>